<accession>A0A8S4PKA4</accession>
<proteinExistence type="predicted"/>
<dbReference type="InterPro" id="IPR001212">
    <property type="entry name" value="Somatomedin_B_dom"/>
</dbReference>
<gene>
    <name evidence="4" type="ORF">OFUS_LOCUS19259</name>
</gene>
<name>A0A8S4PKA4_OWEFU</name>
<dbReference type="EMBL" id="CAIIXF020000009">
    <property type="protein sequence ID" value="CAH1794588.1"/>
    <property type="molecule type" value="Genomic_DNA"/>
</dbReference>
<evidence type="ECO:0000313" key="4">
    <source>
        <dbReference type="EMBL" id="CAH1794588.1"/>
    </source>
</evidence>
<dbReference type="PANTHER" id="PTHR45902:SF1">
    <property type="entry name" value="LATROPHILIN RECEPTOR-LIKE PROTEIN A"/>
    <property type="match status" value="1"/>
</dbReference>
<feature type="region of interest" description="Disordered" evidence="2">
    <location>
        <begin position="1"/>
        <end position="108"/>
    </location>
</feature>
<sequence>NTDDSIGGPPNTDDSIGGPPNTNGSMCGPPNTDGSINGPPNTDGLTGPPNNDGPTNTDGPINGPKSSYGSTEGPPNTVDPTGSTQSPDSPVDDTESTDGTTPAVITSPATIPNDIFASLPTNCTVNSWSLQVPDCTHHQYYSCDKRCGESKLGKNRFCSCHPLCMISKDCCQDFQDKCPQLYQAGREKHDIFLNESNNIVQCSSIFGQREKEKWWIVATCKENYSNNLIKQNCEMTSDVFVSVLPVISKTTNVTYKNYFCALCNDVDYEPWRIVDVNCSNIWPGSLDTPQKLLNYVQDGTCQITYEVPIEHECIDESNARLETVQCADMVRNSTNGQCKNAYANLCKNGYQVPIIHQQVYGYKNIYCLICQEIEFSVTDIQCGLKFGNSQGHTESQSLTKFSFNILVDFHSTSSNKVGFVFQDDTKVFGCSMDNKEENCVSFCSAGHEYINGECVFKFLLFDMRVNGSWFVPGLRELQESKARYFEMKKGIIQFLNTIFKSYIVKNIILGHEELIRDTNQTELLPFDIQLTLKLTEEEFINATKYQINLKNFEYVQNSLSNFRIY</sequence>
<dbReference type="Pfam" id="PF01033">
    <property type="entry name" value="Somatomedin_B"/>
    <property type="match status" value="1"/>
</dbReference>
<dbReference type="SUPFAM" id="SSF90188">
    <property type="entry name" value="Somatomedin B domain"/>
    <property type="match status" value="1"/>
</dbReference>
<evidence type="ECO:0000313" key="5">
    <source>
        <dbReference type="Proteomes" id="UP000749559"/>
    </source>
</evidence>
<dbReference type="PROSITE" id="PS00524">
    <property type="entry name" value="SMB_1"/>
    <property type="match status" value="1"/>
</dbReference>
<dbReference type="InterPro" id="IPR036024">
    <property type="entry name" value="Somatomedin_B-like_dom_sf"/>
</dbReference>
<dbReference type="InterPro" id="IPR053231">
    <property type="entry name" value="GPCR_LN-TM7"/>
</dbReference>
<comment type="caution">
    <text evidence="4">The sequence shown here is derived from an EMBL/GenBank/DDBJ whole genome shotgun (WGS) entry which is preliminary data.</text>
</comment>
<dbReference type="OrthoDB" id="6146532at2759"/>
<dbReference type="AlphaFoldDB" id="A0A8S4PKA4"/>
<feature type="domain" description="SMB" evidence="3">
    <location>
        <begin position="139"/>
        <end position="182"/>
    </location>
</feature>
<evidence type="ECO:0000259" key="3">
    <source>
        <dbReference type="PROSITE" id="PS50958"/>
    </source>
</evidence>
<reference evidence="4" key="1">
    <citation type="submission" date="2022-03" db="EMBL/GenBank/DDBJ databases">
        <authorList>
            <person name="Martin C."/>
        </authorList>
    </citation>
    <scope>NUCLEOTIDE SEQUENCE</scope>
</reference>
<feature type="non-terminal residue" evidence="4">
    <location>
        <position position="565"/>
    </location>
</feature>
<protein>
    <recommendedName>
        <fullName evidence="3">SMB domain-containing protein</fullName>
    </recommendedName>
</protein>
<evidence type="ECO:0000256" key="1">
    <source>
        <dbReference type="ARBA" id="ARBA00023157"/>
    </source>
</evidence>
<keyword evidence="1" id="KW-1015">Disulfide bond</keyword>
<organism evidence="4 5">
    <name type="scientific">Owenia fusiformis</name>
    <name type="common">Polychaete worm</name>
    <dbReference type="NCBI Taxonomy" id="6347"/>
    <lineage>
        <taxon>Eukaryota</taxon>
        <taxon>Metazoa</taxon>
        <taxon>Spiralia</taxon>
        <taxon>Lophotrochozoa</taxon>
        <taxon>Annelida</taxon>
        <taxon>Polychaeta</taxon>
        <taxon>Sedentaria</taxon>
        <taxon>Canalipalpata</taxon>
        <taxon>Sabellida</taxon>
        <taxon>Oweniida</taxon>
        <taxon>Oweniidae</taxon>
        <taxon>Owenia</taxon>
    </lineage>
</organism>
<evidence type="ECO:0000256" key="2">
    <source>
        <dbReference type="SAM" id="MobiDB-lite"/>
    </source>
</evidence>
<dbReference type="PROSITE" id="PS50958">
    <property type="entry name" value="SMB_2"/>
    <property type="match status" value="1"/>
</dbReference>
<feature type="compositionally biased region" description="Polar residues" evidence="2">
    <location>
        <begin position="32"/>
        <end position="88"/>
    </location>
</feature>
<feature type="non-terminal residue" evidence="4">
    <location>
        <position position="1"/>
    </location>
</feature>
<feature type="compositionally biased region" description="Polar residues" evidence="2">
    <location>
        <begin position="97"/>
        <end position="108"/>
    </location>
</feature>
<keyword evidence="5" id="KW-1185">Reference proteome</keyword>
<dbReference type="PANTHER" id="PTHR45902">
    <property type="entry name" value="LATROPHILIN RECEPTOR-LIKE PROTEIN A"/>
    <property type="match status" value="1"/>
</dbReference>
<dbReference type="Proteomes" id="UP000749559">
    <property type="component" value="Unassembled WGS sequence"/>
</dbReference>
<dbReference type="Gene3D" id="4.10.410.20">
    <property type="match status" value="1"/>
</dbReference>